<evidence type="ECO:0000313" key="6">
    <source>
        <dbReference type="Proteomes" id="UP000799423"/>
    </source>
</evidence>
<dbReference type="OrthoDB" id="424969at2759"/>
<dbReference type="PANTHER" id="PTHR11001">
    <property type="entry name" value="MITOCHONDRIAL FISSION PROCESS PROTEIN 1"/>
    <property type="match status" value="1"/>
</dbReference>
<dbReference type="Proteomes" id="UP000799423">
    <property type="component" value="Unassembled WGS sequence"/>
</dbReference>
<reference evidence="5" key="1">
    <citation type="submission" date="2020-01" db="EMBL/GenBank/DDBJ databases">
        <authorList>
            <consortium name="DOE Joint Genome Institute"/>
            <person name="Haridas S."/>
            <person name="Albert R."/>
            <person name="Binder M."/>
            <person name="Bloem J."/>
            <person name="Labutti K."/>
            <person name="Salamov A."/>
            <person name="Andreopoulos B."/>
            <person name="Baker S.E."/>
            <person name="Barry K."/>
            <person name="Bills G."/>
            <person name="Bluhm B.H."/>
            <person name="Cannon C."/>
            <person name="Castanera R."/>
            <person name="Culley D.E."/>
            <person name="Daum C."/>
            <person name="Ezra D."/>
            <person name="Gonzalez J.B."/>
            <person name="Henrissat B."/>
            <person name="Kuo A."/>
            <person name="Liang C."/>
            <person name="Lipzen A."/>
            <person name="Lutzoni F."/>
            <person name="Magnuson J."/>
            <person name="Mondo S."/>
            <person name="Nolan M."/>
            <person name="Ohm R."/>
            <person name="Pangilinan J."/>
            <person name="Park H.-J."/>
            <person name="Ramirez L."/>
            <person name="Alfaro M."/>
            <person name="Sun H."/>
            <person name="Tritt A."/>
            <person name="Yoshinaga Y."/>
            <person name="Zwiers L.-H."/>
            <person name="Turgeon B.G."/>
            <person name="Goodwin S.B."/>
            <person name="Spatafora J.W."/>
            <person name="Crous P.W."/>
            <person name="Grigoriev I.V."/>
        </authorList>
    </citation>
    <scope>NUCLEOTIDE SEQUENCE</scope>
    <source>
        <strain evidence="5">IPT5</strain>
    </source>
</reference>
<dbReference type="InterPro" id="IPR019560">
    <property type="entry name" value="Mitochondrial_18_kDa_protein"/>
</dbReference>
<evidence type="ECO:0000256" key="3">
    <source>
        <dbReference type="ARBA" id="ARBA00029631"/>
    </source>
</evidence>
<sequence length="315" mass="34804">MAKDDKRAEEVHGVVPERQGTRPDFSVPPPRKRLPKELQDTLDNDEKLWEVLYDGTGDDTTDTSIRYAAYASRIRTIMLSAHRYVAYTSDIGESFRPIAHPYLIKGAYAVSWLYLAGDVSHEGYKAYCRNQRVLHPEQYLEEEVAKETTNVTATGRDTGIFAKVQEAAQNVIKTDGVKYGGAGTALTGGEVVAGKIPAIEDYRAVMAQRAVFQAVASMGLPAFTIHSIVRYSGRALKDAKNKTLRTWGPIGLGLAAVPFLPYVFDEPVEHATEWIFYNAFKTFGGDKAVEGRPVTGAKELRKEENLIGTGKSKEL</sequence>
<dbReference type="GO" id="GO:0005739">
    <property type="term" value="C:mitochondrion"/>
    <property type="evidence" value="ECO:0007669"/>
    <property type="project" value="TreeGrafter"/>
</dbReference>
<comment type="similarity">
    <text evidence="1">Belongs to the MTFP1 family.</text>
</comment>
<dbReference type="AlphaFoldDB" id="A0A6A7B5E2"/>
<protein>
    <recommendedName>
        <fullName evidence="2">Mitochondrial fission process protein 1</fullName>
    </recommendedName>
    <alternativeName>
        <fullName evidence="3">Mitochondrial 18 kDa protein</fullName>
    </alternativeName>
</protein>
<dbReference type="Pfam" id="PF10558">
    <property type="entry name" value="MTP18"/>
    <property type="match status" value="1"/>
</dbReference>
<evidence type="ECO:0000256" key="4">
    <source>
        <dbReference type="SAM" id="MobiDB-lite"/>
    </source>
</evidence>
<feature type="region of interest" description="Disordered" evidence="4">
    <location>
        <begin position="1"/>
        <end position="36"/>
    </location>
</feature>
<evidence type="ECO:0000256" key="1">
    <source>
        <dbReference type="ARBA" id="ARBA00009224"/>
    </source>
</evidence>
<gene>
    <name evidence="5" type="ORF">T440DRAFT_489744</name>
</gene>
<evidence type="ECO:0000256" key="2">
    <source>
        <dbReference type="ARBA" id="ARBA00017835"/>
    </source>
</evidence>
<accession>A0A6A7B5E2</accession>
<keyword evidence="6" id="KW-1185">Reference proteome</keyword>
<name>A0A6A7B5E2_9PLEO</name>
<dbReference type="PANTHER" id="PTHR11001:SF2">
    <property type="entry name" value="MITOCHONDRIAL FISSION PROCESS PROTEIN 1"/>
    <property type="match status" value="1"/>
</dbReference>
<organism evidence="5 6">
    <name type="scientific">Plenodomus tracheiphilus IPT5</name>
    <dbReference type="NCBI Taxonomy" id="1408161"/>
    <lineage>
        <taxon>Eukaryota</taxon>
        <taxon>Fungi</taxon>
        <taxon>Dikarya</taxon>
        <taxon>Ascomycota</taxon>
        <taxon>Pezizomycotina</taxon>
        <taxon>Dothideomycetes</taxon>
        <taxon>Pleosporomycetidae</taxon>
        <taxon>Pleosporales</taxon>
        <taxon>Pleosporineae</taxon>
        <taxon>Leptosphaeriaceae</taxon>
        <taxon>Plenodomus</taxon>
    </lineage>
</organism>
<evidence type="ECO:0000313" key="5">
    <source>
        <dbReference type="EMBL" id="KAF2850543.1"/>
    </source>
</evidence>
<feature type="compositionally biased region" description="Basic and acidic residues" evidence="4">
    <location>
        <begin position="1"/>
        <end position="12"/>
    </location>
</feature>
<dbReference type="EMBL" id="MU006306">
    <property type="protein sequence ID" value="KAF2850543.1"/>
    <property type="molecule type" value="Genomic_DNA"/>
</dbReference>
<dbReference type="GO" id="GO:0000266">
    <property type="term" value="P:mitochondrial fission"/>
    <property type="evidence" value="ECO:0007669"/>
    <property type="project" value="TreeGrafter"/>
</dbReference>
<proteinExistence type="inferred from homology"/>